<feature type="transmembrane region" description="Helical" evidence="1">
    <location>
        <begin position="171"/>
        <end position="190"/>
    </location>
</feature>
<dbReference type="OrthoDB" id="5242248at2"/>
<evidence type="ECO:0000313" key="2">
    <source>
        <dbReference type="EMBL" id="ACQ81339.1"/>
    </source>
</evidence>
<dbReference type="RefSeq" id="WP_015883579.1">
    <property type="nucleotide sequence ID" value="NC_012669.1"/>
</dbReference>
<sequence>MRARVVWQPLAVVGGLALAVWLLWLWGRELDGVPGVSLLTGAEPFTGWWAVRWGWATAVAVAILAAVVAFGPRVSLTLRWPALLLAGWGTSLLWCVVLAWTQRFTTLVEPLRNANDYLAAVPLAREDLGAFVRTFTDRIAEYPLHVRGHPPGLVVILAAMDRIGLGGEWCAAALIVLAGSSCVVAVAVTLRRLGGRDGELVARRALPAAVLAPAALWIATSPDAFFAAVLTWGVALLAIATTAEPPWVRNVATVGAGMLLGLCPFLSYGLLPMGLLALVPAFVTRRWGPTLAAGALVLVAVLAWGAAGFWIWDGVAATHAEWNAGTGTGRPYWYFLVVDLVLLAVLVGPAGVGGLARWRRLPRAARALVAVAVVAALIGALGGFERGEVERIWLPLAFWVLPAAATLGGDGAGAGAVGGGSGRARIRGWLVAQGGTALLLETVLLSPW</sequence>
<protein>
    <submittedName>
        <fullName evidence="2">Integral membrane protein</fullName>
    </submittedName>
</protein>
<feature type="transmembrane region" description="Helical" evidence="1">
    <location>
        <begin position="47"/>
        <end position="70"/>
    </location>
</feature>
<accession>C5C009</accession>
<gene>
    <name evidence="2" type="ordered locus">Bcav_3095</name>
</gene>
<dbReference type="HOGENOM" id="CLU_052501_0_0_11"/>
<dbReference type="eggNOG" id="ENOG502Z9Y5">
    <property type="taxonomic scope" value="Bacteria"/>
</dbReference>
<name>C5C009_BEUC1</name>
<keyword evidence="1" id="KW-0812">Transmembrane</keyword>
<evidence type="ECO:0000256" key="1">
    <source>
        <dbReference type="SAM" id="Phobius"/>
    </source>
</evidence>
<organism evidence="2 3">
    <name type="scientific">Beutenbergia cavernae (strain ATCC BAA-8 / DSM 12333 / CCUG 43141 / JCM 11478 / NBRC 16432 / NCIMB 13614 / HKI 0122)</name>
    <dbReference type="NCBI Taxonomy" id="471853"/>
    <lineage>
        <taxon>Bacteria</taxon>
        <taxon>Bacillati</taxon>
        <taxon>Actinomycetota</taxon>
        <taxon>Actinomycetes</taxon>
        <taxon>Micrococcales</taxon>
        <taxon>Beutenbergiaceae</taxon>
        <taxon>Beutenbergia</taxon>
    </lineage>
</organism>
<dbReference type="KEGG" id="bcv:Bcav_3095"/>
<dbReference type="Proteomes" id="UP000007962">
    <property type="component" value="Chromosome"/>
</dbReference>
<feature type="transmembrane region" description="Helical" evidence="1">
    <location>
        <begin position="396"/>
        <end position="417"/>
    </location>
</feature>
<feature type="transmembrane region" description="Helical" evidence="1">
    <location>
        <begin position="7"/>
        <end position="27"/>
    </location>
</feature>
<dbReference type="EMBL" id="CP001618">
    <property type="protein sequence ID" value="ACQ81339.1"/>
    <property type="molecule type" value="Genomic_DNA"/>
</dbReference>
<feature type="transmembrane region" description="Helical" evidence="1">
    <location>
        <begin position="259"/>
        <end position="279"/>
    </location>
</feature>
<keyword evidence="1" id="KW-0472">Membrane</keyword>
<keyword evidence="3" id="KW-1185">Reference proteome</keyword>
<feature type="transmembrane region" description="Helical" evidence="1">
    <location>
        <begin position="291"/>
        <end position="312"/>
    </location>
</feature>
<feature type="transmembrane region" description="Helical" evidence="1">
    <location>
        <begin position="210"/>
        <end position="239"/>
    </location>
</feature>
<feature type="transmembrane region" description="Helical" evidence="1">
    <location>
        <begin position="332"/>
        <end position="352"/>
    </location>
</feature>
<evidence type="ECO:0000313" key="3">
    <source>
        <dbReference type="Proteomes" id="UP000007962"/>
    </source>
</evidence>
<feature type="transmembrane region" description="Helical" evidence="1">
    <location>
        <begin position="364"/>
        <end position="384"/>
    </location>
</feature>
<dbReference type="STRING" id="471853.Bcav_3095"/>
<keyword evidence="1" id="KW-1133">Transmembrane helix</keyword>
<dbReference type="AlphaFoldDB" id="C5C009"/>
<proteinExistence type="predicted"/>
<feature type="transmembrane region" description="Helical" evidence="1">
    <location>
        <begin position="82"/>
        <end position="101"/>
    </location>
</feature>
<reference evidence="2 3" key="1">
    <citation type="journal article" date="2009" name="Stand. Genomic Sci.">
        <title>Complete genome sequence of Beutenbergia cavernae type strain (HKI 0122).</title>
        <authorList>
            <person name="Land M."/>
            <person name="Pukall R."/>
            <person name="Abt B."/>
            <person name="Goker M."/>
            <person name="Rohde M."/>
            <person name="Glavina Del Rio T."/>
            <person name="Tice H."/>
            <person name="Copeland A."/>
            <person name="Cheng J.F."/>
            <person name="Lucas S."/>
            <person name="Chen F."/>
            <person name="Nolan M."/>
            <person name="Bruce D."/>
            <person name="Goodwin L."/>
            <person name="Pitluck S."/>
            <person name="Ivanova N."/>
            <person name="Mavromatis K."/>
            <person name="Ovchinnikova G."/>
            <person name="Pati A."/>
            <person name="Chen A."/>
            <person name="Palaniappan K."/>
            <person name="Hauser L."/>
            <person name="Chang Y.J."/>
            <person name="Jefferies C.C."/>
            <person name="Saunders E."/>
            <person name="Brettin T."/>
            <person name="Detter J.C."/>
            <person name="Han C."/>
            <person name="Chain P."/>
            <person name="Bristow J."/>
            <person name="Eisen J.A."/>
            <person name="Markowitz V."/>
            <person name="Hugenholtz P."/>
            <person name="Kyrpides N.C."/>
            <person name="Klenk H.P."/>
            <person name="Lapidus A."/>
        </authorList>
    </citation>
    <scope>NUCLEOTIDE SEQUENCE [LARGE SCALE GENOMIC DNA]</scope>
    <source>
        <strain evidence="3">ATCC BAA-8 / DSM 12333 / NBRC 16432</strain>
    </source>
</reference>